<dbReference type="AlphaFoldDB" id="A8YN58"/>
<evidence type="ECO:0000256" key="1">
    <source>
        <dbReference type="SAM" id="Phobius"/>
    </source>
</evidence>
<reference evidence="2" key="1">
    <citation type="submission" date="2007-08" db="EMBL/GenBank/DDBJ databases">
        <authorList>
            <person name="Frangeul L."/>
        </authorList>
    </citation>
    <scope>NUCLEOTIDE SEQUENCE</scope>
    <source>
        <strain evidence="2">PCC 7806</strain>
    </source>
</reference>
<name>A8YN58_MICA7</name>
<evidence type="ECO:0000313" key="2">
    <source>
        <dbReference type="EMBL" id="CAO88402.1"/>
    </source>
</evidence>
<keyword evidence="1" id="KW-1133">Transmembrane helix</keyword>
<organism evidence="2">
    <name type="scientific">Microcystis aeruginosa (strain PCC 7806)</name>
    <dbReference type="NCBI Taxonomy" id="267872"/>
    <lineage>
        <taxon>Bacteria</taxon>
        <taxon>Bacillati</taxon>
        <taxon>Cyanobacteriota</taxon>
        <taxon>Cyanophyceae</taxon>
        <taxon>Oscillatoriophycideae</taxon>
        <taxon>Chroococcales</taxon>
        <taxon>Microcystaceae</taxon>
        <taxon>Microcystis</taxon>
    </lineage>
</organism>
<keyword evidence="1" id="KW-0812">Transmembrane</keyword>
<protein>
    <submittedName>
        <fullName evidence="2">Uncharacterized protein</fullName>
    </submittedName>
</protein>
<gene>
    <name evidence="2" type="ORF">IPF_1111</name>
</gene>
<accession>A8YN58</accession>
<dbReference type="EMBL" id="AM778958">
    <property type="protein sequence ID" value="CAO88402.1"/>
    <property type="molecule type" value="Genomic_DNA"/>
</dbReference>
<feature type="transmembrane region" description="Helical" evidence="1">
    <location>
        <begin position="45"/>
        <end position="67"/>
    </location>
</feature>
<proteinExistence type="predicted"/>
<sequence length="123" mass="14081">MTTKNSSLPIRSNRISWKPNPERMIAEYQKPLPIRSNRISWKRSLLRVLNFMASPYLLGQIGLVGNMPVFYRLILELNLPYLLGQIGLVGNEFCSVYRFYAVRPYLLGQIGLVGNENIPVKPS</sequence>
<keyword evidence="1" id="KW-0472">Membrane</keyword>